<proteinExistence type="predicted"/>
<organism evidence="1 2">
    <name type="scientific">Comamonas piscis</name>
    <dbReference type="NCBI Taxonomy" id="1562974"/>
    <lineage>
        <taxon>Bacteria</taxon>
        <taxon>Pseudomonadati</taxon>
        <taxon>Pseudomonadota</taxon>
        <taxon>Betaproteobacteria</taxon>
        <taxon>Burkholderiales</taxon>
        <taxon>Comamonadaceae</taxon>
        <taxon>Comamonas</taxon>
    </lineage>
</organism>
<protein>
    <submittedName>
        <fullName evidence="1">DUF3293 domain-containing protein</fullName>
    </submittedName>
</protein>
<name>A0A7G5EMH9_9BURK</name>
<evidence type="ECO:0000313" key="2">
    <source>
        <dbReference type="Proteomes" id="UP000515240"/>
    </source>
</evidence>
<dbReference type="RefSeq" id="WP_182325462.1">
    <property type="nucleotide sequence ID" value="NZ_CP058554.1"/>
</dbReference>
<dbReference type="Pfam" id="PF11697">
    <property type="entry name" value="DUF3293"/>
    <property type="match status" value="1"/>
</dbReference>
<gene>
    <name evidence="1" type="ORF">HS961_21460</name>
</gene>
<keyword evidence="2" id="KW-1185">Reference proteome</keyword>
<evidence type="ECO:0000313" key="1">
    <source>
        <dbReference type="EMBL" id="QMV75204.1"/>
    </source>
</evidence>
<sequence>MTTLSPELRKAFEETQYHVLHQAPFLLQVGQAQAALSALYQQHQTDCSCFITAFNPMGELLDKEENIERHAQLGRALGAAGLAALPAVAQHPANGWPAEPGYLVIGLGRDDAQRWAAQWEQLAVVWTSTDTVPQLLETRVPGWMR</sequence>
<dbReference type="EMBL" id="CP058554">
    <property type="protein sequence ID" value="QMV75204.1"/>
    <property type="molecule type" value="Genomic_DNA"/>
</dbReference>
<dbReference type="Proteomes" id="UP000515240">
    <property type="component" value="Chromosome"/>
</dbReference>
<accession>A0A7G5EMH9</accession>
<dbReference type="AlphaFoldDB" id="A0A7G5EMH9"/>
<dbReference type="KEGG" id="cpis:HS961_21460"/>
<reference evidence="1 2" key="1">
    <citation type="journal article" date="2020" name="G3 (Bethesda)">
        <title>CeMbio - The Caenorhabditis elegans Microbiome Resource.</title>
        <authorList>
            <person name="Dirksen P."/>
            <person name="Assie A."/>
            <person name="Zimmermann J."/>
            <person name="Zhang F."/>
            <person name="Tietje A.M."/>
            <person name="Marsh S.A."/>
            <person name="Felix M.A."/>
            <person name="Shapira M."/>
            <person name="Kaleta C."/>
            <person name="Schulenburg H."/>
            <person name="Samuel B."/>
        </authorList>
    </citation>
    <scope>NUCLEOTIDE SEQUENCE [LARGE SCALE GENOMIC DNA]</scope>
    <source>
        <strain evidence="1 2">BIGb0172</strain>
    </source>
</reference>
<dbReference type="InterPro" id="IPR021710">
    <property type="entry name" value="DUF3293"/>
</dbReference>